<dbReference type="RefSeq" id="WP_010359641.1">
    <property type="nucleotide sequence ID" value="NZ_BCML01000021.1"/>
</dbReference>
<dbReference type="InterPro" id="IPR001509">
    <property type="entry name" value="Epimerase_deHydtase"/>
</dbReference>
<dbReference type="SUPFAM" id="SSF51735">
    <property type="entry name" value="NAD(P)-binding Rossmann-fold domains"/>
    <property type="match status" value="1"/>
</dbReference>
<dbReference type="Pfam" id="PF01370">
    <property type="entry name" value="Epimerase"/>
    <property type="match status" value="1"/>
</dbReference>
<feature type="domain" description="NAD-dependent epimerase/dehydratase" evidence="2">
    <location>
        <begin position="5"/>
        <end position="231"/>
    </location>
</feature>
<proteinExistence type="predicted"/>
<organism evidence="3 6">
    <name type="scientific">Streptomyces acidiscabies</name>
    <dbReference type="NCBI Taxonomy" id="42234"/>
    <lineage>
        <taxon>Bacteria</taxon>
        <taxon>Bacillati</taxon>
        <taxon>Actinomycetota</taxon>
        <taxon>Actinomycetes</taxon>
        <taxon>Kitasatosporales</taxon>
        <taxon>Streptomycetaceae</taxon>
        <taxon>Streptomyces</taxon>
    </lineage>
</organism>
<evidence type="ECO:0000313" key="3">
    <source>
        <dbReference type="EMBL" id="MDX2959051.1"/>
    </source>
</evidence>
<accession>A0AAP6B6H3</accession>
<dbReference type="EMBL" id="JARAWP010000030">
    <property type="protein sequence ID" value="MDX3023899.1"/>
    <property type="molecule type" value="Genomic_DNA"/>
</dbReference>
<dbReference type="InterPro" id="IPR050177">
    <property type="entry name" value="Lipid_A_modif_metabolic_enz"/>
</dbReference>
<evidence type="ECO:0000259" key="2">
    <source>
        <dbReference type="Pfam" id="PF01370"/>
    </source>
</evidence>
<dbReference type="Gene3D" id="3.40.50.720">
    <property type="entry name" value="NAD(P)-binding Rossmann-like Domain"/>
    <property type="match status" value="1"/>
</dbReference>
<protein>
    <submittedName>
        <fullName evidence="3">NAD(P)-dependent oxidoreductase</fullName>
    </submittedName>
</protein>
<dbReference type="EMBL" id="JARAWC010000003">
    <property type="protein sequence ID" value="MDX2959051.1"/>
    <property type="molecule type" value="Genomic_DNA"/>
</dbReference>
<dbReference type="Proteomes" id="UP001272987">
    <property type="component" value="Unassembled WGS sequence"/>
</dbReference>
<gene>
    <name evidence="3" type="ORF">PV399_04850</name>
    <name evidence="4" type="ORF">PV666_39415</name>
</gene>
<dbReference type="PANTHER" id="PTHR43245">
    <property type="entry name" value="BIFUNCTIONAL POLYMYXIN RESISTANCE PROTEIN ARNA"/>
    <property type="match status" value="1"/>
</dbReference>
<evidence type="ECO:0000313" key="6">
    <source>
        <dbReference type="Proteomes" id="UP001282288"/>
    </source>
</evidence>
<sequence>MVDTMVLGGTGYVGRHVCAVLAGLGQEVLAVGRDPAKALPGLPFAALDRDDALDRLLTAVRPRTVVNCAGGVWEVSDEEMLGSNVSLVERLLAALARLERPPRLVHLGSAHEYGAVPYGTRTSESLTPSPLTAYGRAKLRSTRMVRAAFEAGVLDGAVLRLSNVLGPGAPPSSLLGAVVRSLRRARASGGTALLPLAAPYAYRDFVDARDVASAIAAAAAGRPAARVLNIGGGTPVPVRRVMERLIAISGTPAEIVERTGGPQTRDNGDWQQLDITVAQEALGWAPRYALTDSLAWSWEPHSRSSGPGPRDEEGHSR</sequence>
<evidence type="ECO:0000256" key="1">
    <source>
        <dbReference type="SAM" id="MobiDB-lite"/>
    </source>
</evidence>
<evidence type="ECO:0000313" key="5">
    <source>
        <dbReference type="Proteomes" id="UP001272987"/>
    </source>
</evidence>
<dbReference type="InterPro" id="IPR036291">
    <property type="entry name" value="NAD(P)-bd_dom_sf"/>
</dbReference>
<keyword evidence="5" id="KW-1185">Reference proteome</keyword>
<dbReference type="AlphaFoldDB" id="A0AAP6B6H3"/>
<dbReference type="GeneID" id="69806624"/>
<reference evidence="3 5" key="1">
    <citation type="journal article" date="2023" name="Microb. Genom.">
        <title>Mesoterricola silvestris gen. nov., sp. nov., Mesoterricola sediminis sp. nov., Geothrix oryzae sp. nov., Geothrix edaphica sp. nov., Geothrix rubra sp. nov., and Geothrix limicola sp. nov., six novel members of Acidobacteriota isolated from soils.</title>
        <authorList>
            <person name="Weisberg A.J."/>
            <person name="Pearce E."/>
            <person name="Kramer C.G."/>
            <person name="Chang J.H."/>
            <person name="Clarke C.R."/>
        </authorList>
    </citation>
    <scope>NUCLEOTIDE SEQUENCE</scope>
    <source>
        <strain evidence="4 5">NB05-1H</strain>
        <strain evidence="3">NRRL_B-16521</strain>
    </source>
</reference>
<name>A0AAP6B6H3_9ACTN</name>
<dbReference type="Proteomes" id="UP001282288">
    <property type="component" value="Unassembled WGS sequence"/>
</dbReference>
<evidence type="ECO:0000313" key="4">
    <source>
        <dbReference type="EMBL" id="MDX3023899.1"/>
    </source>
</evidence>
<feature type="region of interest" description="Disordered" evidence="1">
    <location>
        <begin position="296"/>
        <end position="317"/>
    </location>
</feature>
<comment type="caution">
    <text evidence="3">The sequence shown here is derived from an EMBL/GenBank/DDBJ whole genome shotgun (WGS) entry which is preliminary data.</text>
</comment>